<dbReference type="Pfam" id="PF13610">
    <property type="entry name" value="DDE_Tnp_IS240"/>
    <property type="match status" value="1"/>
</dbReference>
<dbReference type="PANTHER" id="PTHR35528:SF3">
    <property type="entry name" value="BLL1675 PROTEIN"/>
    <property type="match status" value="1"/>
</dbReference>
<dbReference type="SUPFAM" id="SSF53955">
    <property type="entry name" value="Lysozyme-like"/>
    <property type="match status" value="1"/>
</dbReference>
<name>A0A941JQ90_9CHRO</name>
<accession>A0A941JQ90</accession>
<protein>
    <submittedName>
        <fullName evidence="2">DDE-type integrase/transposase/recombinase</fullName>
    </submittedName>
</protein>
<evidence type="ECO:0000259" key="1">
    <source>
        <dbReference type="Pfam" id="PF13610"/>
    </source>
</evidence>
<feature type="domain" description="DDE" evidence="1">
    <location>
        <begin position="75"/>
        <end position="141"/>
    </location>
</feature>
<dbReference type="Gene3D" id="1.10.530.10">
    <property type="match status" value="1"/>
</dbReference>
<dbReference type="EMBL" id="JADQBC010000082">
    <property type="protein sequence ID" value="MBR8828688.1"/>
    <property type="molecule type" value="Genomic_DNA"/>
</dbReference>
<evidence type="ECO:0000313" key="2">
    <source>
        <dbReference type="EMBL" id="MBR8828688.1"/>
    </source>
</evidence>
<dbReference type="CDD" id="cd00736">
    <property type="entry name" value="lambda_lys-like"/>
    <property type="match status" value="1"/>
</dbReference>
<dbReference type="AlphaFoldDB" id="A0A941JQ90"/>
<comment type="caution">
    <text evidence="2">The sequence shown here is derived from an EMBL/GenBank/DDBJ whole genome shotgun (WGS) entry which is preliminary data.</text>
</comment>
<evidence type="ECO:0000313" key="3">
    <source>
        <dbReference type="Proteomes" id="UP000767446"/>
    </source>
</evidence>
<proteinExistence type="predicted"/>
<dbReference type="InterPro" id="IPR023346">
    <property type="entry name" value="Lysozyme-like_dom_sf"/>
</dbReference>
<dbReference type="PANTHER" id="PTHR35528">
    <property type="entry name" value="BLL1675 PROTEIN"/>
    <property type="match status" value="1"/>
</dbReference>
<organism evidence="2 3">
    <name type="scientific">Gomphosphaeria aponina SAG 52.96 = DSM 107014</name>
    <dbReference type="NCBI Taxonomy" id="1521640"/>
    <lineage>
        <taxon>Bacteria</taxon>
        <taxon>Bacillati</taxon>
        <taxon>Cyanobacteriota</taxon>
        <taxon>Cyanophyceae</taxon>
        <taxon>Oscillatoriophycideae</taxon>
        <taxon>Chroococcales</taxon>
        <taxon>Gomphosphaeriaceae</taxon>
        <taxon>Gomphosphaeria</taxon>
    </lineage>
</organism>
<dbReference type="Proteomes" id="UP000767446">
    <property type="component" value="Unassembled WGS sequence"/>
</dbReference>
<gene>
    <name evidence="2" type="ORF">DSM107014_12445</name>
</gene>
<reference evidence="2" key="1">
    <citation type="submission" date="2021-02" db="EMBL/GenBank/DDBJ databases">
        <title>Metagenome analyses of Stigonema ocellatum DSM 106950, Chlorogloea purpurea SAG 13.99 and Gomphosphaeria aponina DSM 107014.</title>
        <authorList>
            <person name="Marter P."/>
            <person name="Huang S."/>
        </authorList>
    </citation>
    <scope>NUCLEOTIDE SEQUENCE</scope>
    <source>
        <strain evidence="2">JP213</strain>
    </source>
</reference>
<dbReference type="InterPro" id="IPR052183">
    <property type="entry name" value="IS_Transposase"/>
</dbReference>
<sequence length="370" mass="42210">MAVSASHLNQWRDPREDIVILCVRWYLSYSLSYRQLEQIMLKRGLSIQASTFYRLVRDYSRTCQQSQASTLSFHSWRVVQTFVNLQGNWKFLYRAVDPDGNTLDFFLLSQANPAEATKFFAAVFNESSPELLHPRQMAHQKIKNQKFNSFTQKIQEKFKLKLSLGMIYSLLFFLGSNSGVFFLKTEPNSLKESNQNLSQLSVSVNHEELLTDELPKDTTALASLQTAEKAFLDTIAWAEGTLHSDGYRTLFGGKVIEDLSKHPNICVPYLAKGRRNCSTAFGRYQILNFNSEGMSFEPAEQDKWAIAKLQQIGVLSQIHTGNIEAAIIGSCKVWSSLPCHRDDAHGYYGQPTKPMTALISKYQERLKLYE</sequence>
<dbReference type="InterPro" id="IPR032874">
    <property type="entry name" value="DDE_dom"/>
</dbReference>